<evidence type="ECO:0000313" key="3">
    <source>
        <dbReference type="Proteomes" id="UP001652700"/>
    </source>
</evidence>
<dbReference type="EnsemblMetazoa" id="XM_050656765.1">
    <property type="protein sequence ID" value="XP_050512722.1"/>
    <property type="gene ID" value="LOC126888452"/>
</dbReference>
<proteinExistence type="predicted"/>
<name>A0ABM5KRA9_DIAVI</name>
<reference evidence="2" key="1">
    <citation type="submission" date="2025-05" db="UniProtKB">
        <authorList>
            <consortium name="EnsemblMetazoa"/>
        </authorList>
    </citation>
    <scope>IDENTIFICATION</scope>
</reference>
<evidence type="ECO:0000313" key="2">
    <source>
        <dbReference type="EnsemblMetazoa" id="XP_050512722.1"/>
    </source>
</evidence>
<feature type="chain" id="PRO_5045035448" evidence="1">
    <location>
        <begin position="19"/>
        <end position="118"/>
    </location>
</feature>
<feature type="signal peptide" evidence="1">
    <location>
        <begin position="1"/>
        <end position="18"/>
    </location>
</feature>
<sequence length="118" mass="13738">MQVFSFISILLLFGMWSAFPQPNSVSATPLPIDWNTFQVTGCVGCFLPASTYATFKPISTTTKRYHFTDNVHTWYTFKRTSKTTKGYYLTDIVRWYTFKPISTTTKGYYFTDKIGWYV</sequence>
<keyword evidence="1" id="KW-0732">Signal</keyword>
<dbReference type="RefSeq" id="XP_050512722.1">
    <property type="nucleotide sequence ID" value="XM_050656765.1"/>
</dbReference>
<dbReference type="Proteomes" id="UP001652700">
    <property type="component" value="Unplaced"/>
</dbReference>
<keyword evidence="3" id="KW-1185">Reference proteome</keyword>
<protein>
    <submittedName>
        <fullName evidence="2">Uncharacterized protein</fullName>
    </submittedName>
</protein>
<evidence type="ECO:0000256" key="1">
    <source>
        <dbReference type="SAM" id="SignalP"/>
    </source>
</evidence>
<accession>A0ABM5KRA9</accession>
<dbReference type="GeneID" id="126888452"/>
<organism evidence="2 3">
    <name type="scientific">Diabrotica virgifera virgifera</name>
    <name type="common">western corn rootworm</name>
    <dbReference type="NCBI Taxonomy" id="50390"/>
    <lineage>
        <taxon>Eukaryota</taxon>
        <taxon>Metazoa</taxon>
        <taxon>Ecdysozoa</taxon>
        <taxon>Arthropoda</taxon>
        <taxon>Hexapoda</taxon>
        <taxon>Insecta</taxon>
        <taxon>Pterygota</taxon>
        <taxon>Neoptera</taxon>
        <taxon>Endopterygota</taxon>
        <taxon>Coleoptera</taxon>
        <taxon>Polyphaga</taxon>
        <taxon>Cucujiformia</taxon>
        <taxon>Chrysomeloidea</taxon>
        <taxon>Chrysomelidae</taxon>
        <taxon>Galerucinae</taxon>
        <taxon>Diabroticina</taxon>
        <taxon>Diabroticites</taxon>
        <taxon>Diabrotica</taxon>
    </lineage>
</organism>